<comment type="caution">
    <text evidence="1">The sequence shown here is derived from an EMBL/GenBank/DDBJ whole genome shotgun (WGS) entry which is preliminary data.</text>
</comment>
<dbReference type="EMBL" id="JAPQFJ010000003">
    <property type="protein sequence ID" value="MCY6957833.1"/>
    <property type="molecule type" value="Genomic_DNA"/>
</dbReference>
<sequence>MDIEERLEYITKIYTREELLKELSNYKIVPIHERDLNELTNQELEFQLKLYESMFDEELWEV</sequence>
<keyword evidence="2" id="KW-1185">Reference proteome</keyword>
<protein>
    <submittedName>
        <fullName evidence="1">Uncharacterized protein</fullName>
    </submittedName>
</protein>
<organism evidence="1 2">
    <name type="scientific">Clostridium brassicae</name>
    <dbReference type="NCBI Taxonomy" id="2999072"/>
    <lineage>
        <taxon>Bacteria</taxon>
        <taxon>Bacillati</taxon>
        <taxon>Bacillota</taxon>
        <taxon>Clostridia</taxon>
        <taxon>Eubacteriales</taxon>
        <taxon>Clostridiaceae</taxon>
        <taxon>Clostridium</taxon>
    </lineage>
</organism>
<proteinExistence type="predicted"/>
<gene>
    <name evidence="1" type="ORF">OW729_04345</name>
</gene>
<dbReference type="RefSeq" id="WP_268060236.1">
    <property type="nucleotide sequence ID" value="NZ_JAPQFJ010000003.1"/>
</dbReference>
<dbReference type="Proteomes" id="UP001144612">
    <property type="component" value="Unassembled WGS sequence"/>
</dbReference>
<accession>A0ABT4D6M5</accession>
<reference evidence="1" key="1">
    <citation type="submission" date="2022-12" db="EMBL/GenBank/DDBJ databases">
        <title>Clostridium sp. nov., isolated from industrial wastewater.</title>
        <authorList>
            <person name="Jiayan W."/>
        </authorList>
    </citation>
    <scope>NUCLEOTIDE SEQUENCE</scope>
    <source>
        <strain evidence="1">ZC22-4</strain>
    </source>
</reference>
<evidence type="ECO:0000313" key="1">
    <source>
        <dbReference type="EMBL" id="MCY6957833.1"/>
    </source>
</evidence>
<evidence type="ECO:0000313" key="2">
    <source>
        <dbReference type="Proteomes" id="UP001144612"/>
    </source>
</evidence>
<name>A0ABT4D6M5_9CLOT</name>